<protein>
    <recommendedName>
        <fullName evidence="1">Peptidase M20 dimerisation domain-containing protein</fullName>
    </recommendedName>
</protein>
<keyword evidence="3" id="KW-1185">Reference proteome</keyword>
<dbReference type="Proteomes" id="UP000012073">
    <property type="component" value="Unassembled WGS sequence"/>
</dbReference>
<reference evidence="3" key="1">
    <citation type="journal article" date="2013" name="Proc. Natl. Acad. Sci. U.S.A.">
        <title>Genome structure and metabolic features in the red seaweed Chondrus crispus shed light on evolution of the Archaeplastida.</title>
        <authorList>
            <person name="Collen J."/>
            <person name="Porcel B."/>
            <person name="Carre W."/>
            <person name="Ball S.G."/>
            <person name="Chaparro C."/>
            <person name="Tonon T."/>
            <person name="Barbeyron T."/>
            <person name="Michel G."/>
            <person name="Noel B."/>
            <person name="Valentin K."/>
            <person name="Elias M."/>
            <person name="Artiguenave F."/>
            <person name="Arun A."/>
            <person name="Aury J.M."/>
            <person name="Barbosa-Neto J.F."/>
            <person name="Bothwell J.H."/>
            <person name="Bouget F.Y."/>
            <person name="Brillet L."/>
            <person name="Cabello-Hurtado F."/>
            <person name="Capella-Gutierrez S."/>
            <person name="Charrier B."/>
            <person name="Cladiere L."/>
            <person name="Cock J.M."/>
            <person name="Coelho S.M."/>
            <person name="Colleoni C."/>
            <person name="Czjzek M."/>
            <person name="Da Silva C."/>
            <person name="Delage L."/>
            <person name="Denoeud F."/>
            <person name="Deschamps P."/>
            <person name="Dittami S.M."/>
            <person name="Gabaldon T."/>
            <person name="Gachon C.M."/>
            <person name="Groisillier A."/>
            <person name="Herve C."/>
            <person name="Jabbari K."/>
            <person name="Katinka M."/>
            <person name="Kloareg B."/>
            <person name="Kowalczyk N."/>
            <person name="Labadie K."/>
            <person name="Leblanc C."/>
            <person name="Lopez P.J."/>
            <person name="McLachlan D.H."/>
            <person name="Meslet-Cladiere L."/>
            <person name="Moustafa A."/>
            <person name="Nehr Z."/>
            <person name="Nyvall Collen P."/>
            <person name="Panaud O."/>
            <person name="Partensky F."/>
            <person name="Poulain J."/>
            <person name="Rensing S.A."/>
            <person name="Rousvoal S."/>
            <person name="Samson G."/>
            <person name="Symeonidi A."/>
            <person name="Weissenbach J."/>
            <person name="Zambounis A."/>
            <person name="Wincker P."/>
            <person name="Boyen C."/>
        </authorList>
    </citation>
    <scope>NUCLEOTIDE SEQUENCE [LARGE SCALE GENOMIC DNA]</scope>
    <source>
        <strain evidence="3">cv. Stackhouse</strain>
    </source>
</reference>
<dbReference type="InterPro" id="IPR036264">
    <property type="entry name" value="Bact_exopeptidase_dim_dom"/>
</dbReference>
<dbReference type="GO" id="GO:0016787">
    <property type="term" value="F:hydrolase activity"/>
    <property type="evidence" value="ECO:0007669"/>
    <property type="project" value="InterPro"/>
</dbReference>
<gene>
    <name evidence="2" type="ORF">CHC_T00002303001</name>
</gene>
<organism evidence="2 3">
    <name type="scientific">Chondrus crispus</name>
    <name type="common">Carrageen Irish moss</name>
    <name type="synonym">Polymorpha crispa</name>
    <dbReference type="NCBI Taxonomy" id="2769"/>
    <lineage>
        <taxon>Eukaryota</taxon>
        <taxon>Rhodophyta</taxon>
        <taxon>Florideophyceae</taxon>
        <taxon>Rhodymeniophycidae</taxon>
        <taxon>Gigartinales</taxon>
        <taxon>Gigartinaceae</taxon>
        <taxon>Chondrus</taxon>
    </lineage>
</organism>
<sequence length="460" mass="49506">MCEENFWDCTPRGAKRYRQSLYLHLVFSMASEGVTNLGIDKFFEKNSELHSGWLRSLHSIAERSFEEQETSNFIYSILKEQCPSLKVTRGLNDELPTAVLAVHTPRDPTLSPILLRADMDGLPIRGTDGTPSPLHPDVHHACGHDGHVTCLLTCAHWIHNFRDLTHRKVVLFFQPAEERGVAAIGGSGARIAVERGELLDTLHSDVEAVYALHSWPGLEVGHFGVGAGPMMGSSSKFVIEFAGHGGHAAMTSEEGGDALLAACTMVTCAQAVIARGTDAFIPAAVAFTSVENVDSHALGAIPSQVRVCGTFRTLDTQTKESILKQLRRHAAGAATMHGCQGNVLFTDGYPVTRNSSDGALVAQFAALRAVGGDESKVHSVGVEEGMLKPILCSEDFSILLKKRAGAYVWLGNGSGGPRLHESSYRFDERAVPFGGKLFVHLATSPATVGKNPNRAEFGIA</sequence>
<accession>R7Q6D8</accession>
<dbReference type="AlphaFoldDB" id="R7Q6D8"/>
<dbReference type="Pfam" id="PF07687">
    <property type="entry name" value="M20_dimer"/>
    <property type="match status" value="1"/>
</dbReference>
<dbReference type="RefSeq" id="XP_005713382.1">
    <property type="nucleotide sequence ID" value="XM_005713325.1"/>
</dbReference>
<dbReference type="InterPro" id="IPR002933">
    <property type="entry name" value="Peptidase_M20"/>
</dbReference>
<dbReference type="Gene3D" id="3.40.630.10">
    <property type="entry name" value="Zn peptidases"/>
    <property type="match status" value="1"/>
</dbReference>
<dbReference type="PhylomeDB" id="R7Q6D8"/>
<dbReference type="InterPro" id="IPR011650">
    <property type="entry name" value="Peptidase_M20_dimer"/>
</dbReference>
<feature type="domain" description="Peptidase M20 dimerisation" evidence="1">
    <location>
        <begin position="236"/>
        <end position="331"/>
    </location>
</feature>
<dbReference type="SUPFAM" id="SSF53187">
    <property type="entry name" value="Zn-dependent exopeptidases"/>
    <property type="match status" value="1"/>
</dbReference>
<dbReference type="GeneID" id="17321096"/>
<dbReference type="EMBL" id="HG001650">
    <property type="protein sequence ID" value="CDF33579.1"/>
    <property type="molecule type" value="Genomic_DNA"/>
</dbReference>
<dbReference type="NCBIfam" id="TIGR01891">
    <property type="entry name" value="amidohydrolases"/>
    <property type="match status" value="1"/>
</dbReference>
<dbReference type="InterPro" id="IPR017439">
    <property type="entry name" value="Amidohydrolase"/>
</dbReference>
<name>R7Q6D8_CHOCR</name>
<dbReference type="PANTHER" id="PTHR11014">
    <property type="entry name" value="PEPTIDASE M20 FAMILY MEMBER"/>
    <property type="match status" value="1"/>
</dbReference>
<evidence type="ECO:0000313" key="2">
    <source>
        <dbReference type="EMBL" id="CDF33579.1"/>
    </source>
</evidence>
<dbReference type="Pfam" id="PF01546">
    <property type="entry name" value="Peptidase_M20"/>
    <property type="match status" value="1"/>
</dbReference>
<dbReference type="PANTHER" id="PTHR11014:SF63">
    <property type="entry name" value="METALLOPEPTIDASE, PUTATIVE (AFU_ORTHOLOGUE AFUA_6G09600)-RELATED"/>
    <property type="match status" value="1"/>
</dbReference>
<dbReference type="SUPFAM" id="SSF55031">
    <property type="entry name" value="Bacterial exopeptidase dimerisation domain"/>
    <property type="match status" value="1"/>
</dbReference>
<proteinExistence type="predicted"/>
<dbReference type="OMA" id="ITSACDR"/>
<evidence type="ECO:0000259" key="1">
    <source>
        <dbReference type="Pfam" id="PF07687"/>
    </source>
</evidence>
<dbReference type="Gene3D" id="3.30.70.360">
    <property type="match status" value="1"/>
</dbReference>
<evidence type="ECO:0000313" key="3">
    <source>
        <dbReference type="Proteomes" id="UP000012073"/>
    </source>
</evidence>
<dbReference type="KEGG" id="ccp:CHC_T00002303001"/>
<dbReference type="OrthoDB" id="9246368at2759"/>
<dbReference type="Gramene" id="CDF33579">
    <property type="protein sequence ID" value="CDF33579"/>
    <property type="gene ID" value="CHC_T00002303001"/>
</dbReference>